<reference evidence="7 8" key="1">
    <citation type="submission" date="2023-04" db="EMBL/GenBank/DDBJ databases">
        <title>A novel bacteria isolated from coastal sediment.</title>
        <authorList>
            <person name="Liu X.-J."/>
            <person name="Du Z.-J."/>
        </authorList>
    </citation>
    <scope>NUCLEOTIDE SEQUENCE [LARGE SCALE GENOMIC DNA]</scope>
    <source>
        <strain evidence="7 8">SDUM461003</strain>
    </source>
</reference>
<dbReference type="InterPro" id="IPR050090">
    <property type="entry name" value="Tyrosine_recombinase_XerCD"/>
</dbReference>
<keyword evidence="3" id="KW-0238">DNA-binding</keyword>
<evidence type="ECO:0000313" key="8">
    <source>
        <dbReference type="Proteomes" id="UP001225316"/>
    </source>
</evidence>
<dbReference type="PANTHER" id="PTHR30349:SF64">
    <property type="entry name" value="PROPHAGE INTEGRASE INTD-RELATED"/>
    <property type="match status" value="1"/>
</dbReference>
<comment type="similarity">
    <text evidence="1">Belongs to the 'phage' integrase family.</text>
</comment>
<dbReference type="InterPro" id="IPR011010">
    <property type="entry name" value="DNA_brk_join_enz"/>
</dbReference>
<dbReference type="Pfam" id="PF00589">
    <property type="entry name" value="Phage_integrase"/>
    <property type="match status" value="1"/>
</dbReference>
<dbReference type="Gene3D" id="1.10.443.10">
    <property type="entry name" value="Intergrase catalytic core"/>
    <property type="match status" value="1"/>
</dbReference>
<accession>A0ABU1ARI2</accession>
<protein>
    <submittedName>
        <fullName evidence="7">Integron integrase</fullName>
    </submittedName>
</protein>
<gene>
    <name evidence="7" type="ORF">QEH52_04515</name>
</gene>
<dbReference type="NCBIfam" id="TIGR02249">
    <property type="entry name" value="integrase_gron"/>
    <property type="match status" value="1"/>
</dbReference>
<evidence type="ECO:0000256" key="4">
    <source>
        <dbReference type="ARBA" id="ARBA00023172"/>
    </source>
</evidence>
<dbReference type="PROSITE" id="PS51898">
    <property type="entry name" value="TYR_RECOMBINASE"/>
    <property type="match status" value="1"/>
</dbReference>
<keyword evidence="8" id="KW-1185">Reference proteome</keyword>
<dbReference type="EMBL" id="JARXHW010000006">
    <property type="protein sequence ID" value="MDQ8206760.1"/>
    <property type="molecule type" value="Genomic_DNA"/>
</dbReference>
<evidence type="ECO:0000256" key="1">
    <source>
        <dbReference type="ARBA" id="ARBA00008857"/>
    </source>
</evidence>
<evidence type="ECO:0000259" key="6">
    <source>
        <dbReference type="PROSITE" id="PS51898"/>
    </source>
</evidence>
<dbReference type="RefSeq" id="WP_308948874.1">
    <property type="nucleotide sequence ID" value="NZ_JARXHW010000006.1"/>
</dbReference>
<dbReference type="InterPro" id="IPR011946">
    <property type="entry name" value="Integrase_integron-type"/>
</dbReference>
<feature type="region of interest" description="Disordered" evidence="5">
    <location>
        <begin position="91"/>
        <end position="117"/>
    </location>
</feature>
<comment type="caution">
    <text evidence="7">The sequence shown here is derived from an EMBL/GenBank/DDBJ whole genome shotgun (WGS) entry which is preliminary data.</text>
</comment>
<dbReference type="PANTHER" id="PTHR30349">
    <property type="entry name" value="PHAGE INTEGRASE-RELATED"/>
    <property type="match status" value="1"/>
</dbReference>
<organism evidence="7 8">
    <name type="scientific">Thalassobacterium maritimum</name>
    <dbReference type="NCBI Taxonomy" id="3041265"/>
    <lineage>
        <taxon>Bacteria</taxon>
        <taxon>Pseudomonadati</taxon>
        <taxon>Verrucomicrobiota</taxon>
        <taxon>Opitutia</taxon>
        <taxon>Puniceicoccales</taxon>
        <taxon>Coraliomargaritaceae</taxon>
        <taxon>Thalassobacterium</taxon>
    </lineage>
</organism>
<evidence type="ECO:0000256" key="3">
    <source>
        <dbReference type="ARBA" id="ARBA00023125"/>
    </source>
</evidence>
<dbReference type="SUPFAM" id="SSF56349">
    <property type="entry name" value="DNA breaking-rejoining enzymes"/>
    <property type="match status" value="1"/>
</dbReference>
<keyword evidence="4" id="KW-0233">DNA recombination</keyword>
<evidence type="ECO:0000256" key="2">
    <source>
        <dbReference type="ARBA" id="ARBA00022908"/>
    </source>
</evidence>
<dbReference type="InterPro" id="IPR002104">
    <property type="entry name" value="Integrase_catalytic"/>
</dbReference>
<name>A0ABU1ARI2_9BACT</name>
<proteinExistence type="inferred from homology"/>
<dbReference type="InterPro" id="IPR013762">
    <property type="entry name" value="Integrase-like_cat_sf"/>
</dbReference>
<keyword evidence="2" id="KW-0229">DNA integration</keyword>
<dbReference type="InterPro" id="IPR004107">
    <property type="entry name" value="Integrase_SAM-like_N"/>
</dbReference>
<feature type="domain" description="Tyr recombinase" evidence="6">
    <location>
        <begin position="246"/>
        <end position="462"/>
    </location>
</feature>
<sequence length="471" mass="54604">MIIVSFPNWSDALKAADLPDKVRDRHRVIINWFLGHLKREHMAASKDSARMFLKHLIETRRPQDWQVEQWRQGLNWFFRKAPSRRHKAAKKIESSAEGKVLAGATDDSPRSGMQEDDEAPMVEEGYEDGRQHYAYTVAEMQAKVPMDPWFEETVRLMRVRQMAYRTEEAYLGWIRRMERFLGSKDGLEAFAEEDLKRFLSFLAVEEGVAAGTQRQALNAGVFFLREVRKMELGDFSDYVKANPRKYYPVVYSRGEIKRLLDNVKGTWGLMARLQYGCGLRISELCRLRVKDVDLERGKLYIRASKGDKDRCVPLARSLQEPLIAHLKVVRKTFEADRQANVPGVFMPGALDRKMSQACKRWEWFWLFPMQGLSRDPRGERDAAKRRHHILPRAYQKHLSLSAVKAEIPKRSNSHVLRHSYATHLLENGTNIRTLQDFLGHACVETTMIYLHVMEDQQDLTVSPLDILEGSS</sequence>
<dbReference type="Pfam" id="PF13495">
    <property type="entry name" value="Phage_int_SAM_4"/>
    <property type="match status" value="1"/>
</dbReference>
<dbReference type="Gene3D" id="1.10.150.130">
    <property type="match status" value="1"/>
</dbReference>
<dbReference type="Proteomes" id="UP001225316">
    <property type="component" value="Unassembled WGS sequence"/>
</dbReference>
<evidence type="ECO:0000313" key="7">
    <source>
        <dbReference type="EMBL" id="MDQ8206760.1"/>
    </source>
</evidence>
<evidence type="ECO:0000256" key="5">
    <source>
        <dbReference type="SAM" id="MobiDB-lite"/>
    </source>
</evidence>
<dbReference type="InterPro" id="IPR010998">
    <property type="entry name" value="Integrase_recombinase_N"/>
</dbReference>